<dbReference type="EMBL" id="OC925870">
    <property type="protein sequence ID" value="CAD7656397.1"/>
    <property type="molecule type" value="Genomic_DNA"/>
</dbReference>
<organism evidence="2">
    <name type="scientific">Oppiella nova</name>
    <dbReference type="NCBI Taxonomy" id="334625"/>
    <lineage>
        <taxon>Eukaryota</taxon>
        <taxon>Metazoa</taxon>
        <taxon>Ecdysozoa</taxon>
        <taxon>Arthropoda</taxon>
        <taxon>Chelicerata</taxon>
        <taxon>Arachnida</taxon>
        <taxon>Acari</taxon>
        <taxon>Acariformes</taxon>
        <taxon>Sarcoptiformes</taxon>
        <taxon>Oribatida</taxon>
        <taxon>Brachypylina</taxon>
        <taxon>Oppioidea</taxon>
        <taxon>Oppiidae</taxon>
        <taxon>Oppiella</taxon>
    </lineage>
</organism>
<feature type="transmembrane region" description="Helical" evidence="1">
    <location>
        <begin position="128"/>
        <end position="145"/>
    </location>
</feature>
<keyword evidence="1" id="KW-0472">Membrane</keyword>
<protein>
    <submittedName>
        <fullName evidence="2">Uncharacterized protein</fullName>
    </submittedName>
</protein>
<dbReference type="OrthoDB" id="4794873at2759"/>
<keyword evidence="1" id="KW-0812">Transmembrane</keyword>
<feature type="transmembrane region" description="Helical" evidence="1">
    <location>
        <begin position="97"/>
        <end position="116"/>
    </location>
</feature>
<dbReference type="InterPro" id="IPR052728">
    <property type="entry name" value="O2_lipid_transport_reg"/>
</dbReference>
<evidence type="ECO:0000313" key="3">
    <source>
        <dbReference type="Proteomes" id="UP000728032"/>
    </source>
</evidence>
<keyword evidence="1" id="KW-1133">Transmembrane helix</keyword>
<proteinExistence type="predicted"/>
<dbReference type="PANTHER" id="PTHR11161:SF0">
    <property type="entry name" value="O-ACYLTRANSFERASE LIKE PROTEIN"/>
    <property type="match status" value="1"/>
</dbReference>
<dbReference type="EMBL" id="CAJPVJ010011045">
    <property type="protein sequence ID" value="CAG2173584.1"/>
    <property type="molecule type" value="Genomic_DNA"/>
</dbReference>
<evidence type="ECO:0000256" key="1">
    <source>
        <dbReference type="SAM" id="Phobius"/>
    </source>
</evidence>
<keyword evidence="3" id="KW-1185">Reference proteome</keyword>
<feature type="transmembrane region" description="Helical" evidence="1">
    <location>
        <begin position="58"/>
        <end position="77"/>
    </location>
</feature>
<accession>A0A7R9MA49</accession>
<dbReference type="Proteomes" id="UP000728032">
    <property type="component" value="Unassembled WGS sequence"/>
</dbReference>
<reference evidence="2" key="1">
    <citation type="submission" date="2020-11" db="EMBL/GenBank/DDBJ databases">
        <authorList>
            <person name="Tran Van P."/>
        </authorList>
    </citation>
    <scope>NUCLEOTIDE SEQUENCE</scope>
</reference>
<dbReference type="PANTHER" id="PTHR11161">
    <property type="entry name" value="O-ACYLTRANSFERASE"/>
    <property type="match status" value="1"/>
</dbReference>
<feature type="non-terminal residue" evidence="2">
    <location>
        <position position="1"/>
    </location>
</feature>
<sequence>MGNLHIYEILSHQNAKQIMLGWRIHYWAPLNYIQTQIIGMLLAYAVRYHPKAYLGGPIGHVIIWFITFSITLGHMYWQKDMIMPGFEYGPYEQYLYLFFHKPLYLSWFAWLIYGTSTGRWGFKVVDNMSLEIYIMHVFVFVYRIGVQRELRTYNEYYIWSSAIADFVSSYVLAVMAGFLVSRPFAAMTQALIKPKPKPKAVSDVSKDDFYSTSDSNHCSEDKIIDRFVDIFIPDDYEEGKANIKTSMGTLNETLEAMN</sequence>
<feature type="transmembrane region" description="Helical" evidence="1">
    <location>
        <begin position="26"/>
        <end position="46"/>
    </location>
</feature>
<gene>
    <name evidence="2" type="ORF">ONB1V03_LOCUS13034</name>
</gene>
<name>A0A7R9MA49_9ACAR</name>
<dbReference type="AlphaFoldDB" id="A0A7R9MA49"/>
<feature type="transmembrane region" description="Helical" evidence="1">
    <location>
        <begin position="157"/>
        <end position="180"/>
    </location>
</feature>
<evidence type="ECO:0000313" key="2">
    <source>
        <dbReference type="EMBL" id="CAD7656397.1"/>
    </source>
</evidence>